<dbReference type="GO" id="GO:0006397">
    <property type="term" value="P:mRNA processing"/>
    <property type="evidence" value="ECO:0007669"/>
    <property type="project" value="UniProtKB-KW"/>
</dbReference>
<comment type="similarity">
    <text evidence="3">Belongs to the SQS1 family.</text>
</comment>
<feature type="compositionally biased region" description="Basic residues" evidence="9">
    <location>
        <begin position="280"/>
        <end position="290"/>
    </location>
</feature>
<evidence type="ECO:0000259" key="10">
    <source>
        <dbReference type="PROSITE" id="PS50174"/>
    </source>
</evidence>
<evidence type="ECO:0000256" key="4">
    <source>
        <dbReference type="ARBA" id="ARBA00018964"/>
    </source>
</evidence>
<dbReference type="SMART" id="SM00443">
    <property type="entry name" value="G_patch"/>
    <property type="match status" value="1"/>
</dbReference>
<keyword evidence="7" id="KW-0508">mRNA splicing</keyword>
<feature type="compositionally biased region" description="Low complexity" evidence="9">
    <location>
        <begin position="26"/>
        <end position="41"/>
    </location>
</feature>
<dbReference type="InterPro" id="IPR034082">
    <property type="entry name" value="R3H_G-patch"/>
</dbReference>
<evidence type="ECO:0000256" key="5">
    <source>
        <dbReference type="ARBA" id="ARBA00022490"/>
    </source>
</evidence>
<feature type="region of interest" description="Disordered" evidence="9">
    <location>
        <begin position="82"/>
        <end position="131"/>
    </location>
</feature>
<feature type="compositionally biased region" description="Polar residues" evidence="9">
    <location>
        <begin position="199"/>
        <end position="210"/>
    </location>
</feature>
<dbReference type="CDD" id="cd02646">
    <property type="entry name" value="R3H_G-patch"/>
    <property type="match status" value="1"/>
</dbReference>
<dbReference type="GO" id="GO:0003676">
    <property type="term" value="F:nucleic acid binding"/>
    <property type="evidence" value="ECO:0007669"/>
    <property type="project" value="UniProtKB-UniRule"/>
</dbReference>
<dbReference type="InterPro" id="IPR051189">
    <property type="entry name" value="Splicing_assoc_domain"/>
</dbReference>
<dbReference type="GO" id="GO:0005737">
    <property type="term" value="C:cytoplasm"/>
    <property type="evidence" value="ECO:0007669"/>
    <property type="project" value="UniProtKB-SubCell"/>
</dbReference>
<evidence type="ECO:0000313" key="13">
    <source>
        <dbReference type="Proteomes" id="UP001161017"/>
    </source>
</evidence>
<proteinExistence type="inferred from homology"/>
<protein>
    <recommendedName>
        <fullName evidence="4">Protein SQS1</fullName>
    </recommendedName>
</protein>
<evidence type="ECO:0000256" key="2">
    <source>
        <dbReference type="ARBA" id="ARBA00004496"/>
    </source>
</evidence>
<dbReference type="Pfam" id="PF01424">
    <property type="entry name" value="R3H"/>
    <property type="match status" value="1"/>
</dbReference>
<feature type="compositionally biased region" description="Basic residues" evidence="9">
    <location>
        <begin position="98"/>
        <end position="118"/>
    </location>
</feature>
<dbReference type="EMBL" id="JAPUFD010000001">
    <property type="protein sequence ID" value="MDI1485058.1"/>
    <property type="molecule type" value="Genomic_DNA"/>
</dbReference>
<feature type="region of interest" description="Disordered" evidence="9">
    <location>
        <begin position="251"/>
        <end position="298"/>
    </location>
</feature>
<evidence type="ECO:0000256" key="9">
    <source>
        <dbReference type="SAM" id="MobiDB-lite"/>
    </source>
</evidence>
<evidence type="ECO:0000256" key="7">
    <source>
        <dbReference type="ARBA" id="ARBA00023187"/>
    </source>
</evidence>
<dbReference type="SUPFAM" id="SSF82708">
    <property type="entry name" value="R3H domain"/>
    <property type="match status" value="1"/>
</dbReference>
<dbReference type="InterPro" id="IPR001374">
    <property type="entry name" value="R3H_dom"/>
</dbReference>
<evidence type="ECO:0000256" key="1">
    <source>
        <dbReference type="ARBA" id="ARBA00004123"/>
    </source>
</evidence>
<keyword evidence="8" id="KW-0539">Nucleus</keyword>
<feature type="region of interest" description="Disordered" evidence="9">
    <location>
        <begin position="465"/>
        <end position="488"/>
    </location>
</feature>
<reference evidence="12" key="1">
    <citation type="journal article" date="2023" name="Genome Biol. Evol.">
        <title>First Whole Genome Sequence and Flow Cytometry Genome Size Data for the Lichen-Forming Fungus Ramalina farinacea (Ascomycota).</title>
        <authorList>
            <person name="Llewellyn T."/>
            <person name="Mian S."/>
            <person name="Hill R."/>
            <person name="Leitch I.J."/>
            <person name="Gaya E."/>
        </authorList>
    </citation>
    <scope>NUCLEOTIDE SEQUENCE</scope>
    <source>
        <strain evidence="12">LIQ254RAFAR</strain>
    </source>
</reference>
<feature type="region of interest" description="Disordered" evidence="9">
    <location>
        <begin position="143"/>
        <end position="227"/>
    </location>
</feature>
<feature type="domain" description="R3H" evidence="11">
    <location>
        <begin position="383"/>
        <end position="445"/>
    </location>
</feature>
<name>A0AA43TQX2_9LECA</name>
<dbReference type="PROSITE" id="PS51061">
    <property type="entry name" value="R3H"/>
    <property type="match status" value="1"/>
</dbReference>
<evidence type="ECO:0000313" key="12">
    <source>
        <dbReference type="EMBL" id="MDI1485058.1"/>
    </source>
</evidence>
<feature type="domain" description="G-patch" evidence="10">
    <location>
        <begin position="504"/>
        <end position="546"/>
    </location>
</feature>
<dbReference type="PANTHER" id="PTHR14195">
    <property type="entry name" value="G PATCH DOMAIN CONTAINING PROTEIN 2"/>
    <property type="match status" value="1"/>
</dbReference>
<dbReference type="InterPro" id="IPR036867">
    <property type="entry name" value="R3H_dom_sf"/>
</dbReference>
<dbReference type="Pfam" id="PF01585">
    <property type="entry name" value="G-patch"/>
    <property type="match status" value="1"/>
</dbReference>
<sequence length="546" mass="59317">MAPDAGQLFFEDTSGFKAPVKTGIPSPKISRSLSPDSSSSSEEAIVFSGRSRATFAAARRSLIHDTDQVARAPVKPIHVLEDSVDLIPDLSKPSLGQRSRKHTMPSPHKVARSPRHKSAPREKEDPSVEDYISNMKLNGLLVTDMDSASAPAGTSPANARRITPPTRTASTEQHKKSSVGDQPRYKPGTVDGDHADGSNKINHPANQEDGTSVACEAIGSGSRRTRVADEQLARLLSKQEELGLGSNDLILYDGLQDGAPSDEDLGSDSDVSPEAASRSRQPRPKDHHRSQIASPLPFHESYGDFDVMDFERPSLRRKSKAQRAKADFDISDSDIQHTLQVAWKKDRAKKKAQKQERQELRLKGLLGKGSEKRPNLKSKYPNGISVDQIGLETEIFMSSSNDNLCLPPMDAHARKIVHEIAHRHGLKSRSMGVGNARFPILYKTSRTRDYDAKVLAQVRRRFIPNPTKGRKTTRSGMQRMGGAGPGASYRDGEIVGACAPELGQDNKGRAILEKMGWSTGTGLGASNSGLSAPVQQIVKTTRAGLG</sequence>
<dbReference type="Proteomes" id="UP001161017">
    <property type="component" value="Unassembled WGS sequence"/>
</dbReference>
<gene>
    <name evidence="12" type="primary">SQS1</name>
    <name evidence="12" type="ORF">OHK93_000192</name>
</gene>
<evidence type="ECO:0000256" key="6">
    <source>
        <dbReference type="ARBA" id="ARBA00022664"/>
    </source>
</evidence>
<evidence type="ECO:0000256" key="8">
    <source>
        <dbReference type="ARBA" id="ARBA00023242"/>
    </source>
</evidence>
<dbReference type="Gene3D" id="3.30.1370.50">
    <property type="entry name" value="R3H-like domain"/>
    <property type="match status" value="1"/>
</dbReference>
<dbReference type="AlphaFoldDB" id="A0AA43TQX2"/>
<accession>A0AA43TQX2</accession>
<keyword evidence="6" id="KW-0507">mRNA processing</keyword>
<dbReference type="GO" id="GO:0008380">
    <property type="term" value="P:RNA splicing"/>
    <property type="evidence" value="ECO:0007669"/>
    <property type="project" value="UniProtKB-KW"/>
</dbReference>
<feature type="region of interest" description="Disordered" evidence="9">
    <location>
        <begin position="20"/>
        <end position="45"/>
    </location>
</feature>
<dbReference type="InterPro" id="IPR000467">
    <property type="entry name" value="G_patch_dom"/>
</dbReference>
<dbReference type="PROSITE" id="PS50174">
    <property type="entry name" value="G_PATCH"/>
    <property type="match status" value="1"/>
</dbReference>
<evidence type="ECO:0000256" key="3">
    <source>
        <dbReference type="ARBA" id="ARBA00010306"/>
    </source>
</evidence>
<evidence type="ECO:0000259" key="11">
    <source>
        <dbReference type="PROSITE" id="PS51061"/>
    </source>
</evidence>
<comment type="subcellular location">
    <subcellularLocation>
        <location evidence="2">Cytoplasm</location>
    </subcellularLocation>
    <subcellularLocation>
        <location evidence="1">Nucleus</location>
    </subcellularLocation>
</comment>
<organism evidence="12 13">
    <name type="scientific">Ramalina farinacea</name>
    <dbReference type="NCBI Taxonomy" id="258253"/>
    <lineage>
        <taxon>Eukaryota</taxon>
        <taxon>Fungi</taxon>
        <taxon>Dikarya</taxon>
        <taxon>Ascomycota</taxon>
        <taxon>Pezizomycotina</taxon>
        <taxon>Lecanoromycetes</taxon>
        <taxon>OSLEUM clade</taxon>
        <taxon>Lecanoromycetidae</taxon>
        <taxon>Lecanorales</taxon>
        <taxon>Lecanorineae</taxon>
        <taxon>Ramalinaceae</taxon>
        <taxon>Ramalina</taxon>
    </lineage>
</organism>
<comment type="caution">
    <text evidence="12">The sequence shown here is derived from an EMBL/GenBank/DDBJ whole genome shotgun (WGS) entry which is preliminary data.</text>
</comment>
<dbReference type="SMART" id="SM00393">
    <property type="entry name" value="R3H"/>
    <property type="match status" value="1"/>
</dbReference>
<dbReference type="GO" id="GO:0005634">
    <property type="term" value="C:nucleus"/>
    <property type="evidence" value="ECO:0007669"/>
    <property type="project" value="UniProtKB-SubCell"/>
</dbReference>
<keyword evidence="13" id="KW-1185">Reference proteome</keyword>
<keyword evidence="5" id="KW-0963">Cytoplasm</keyword>